<sequence>MIEIPYAINKIFWGLLLVLLDINIIYFDILPDVIGYIMIVSGISGLKPYSLFFRKAKIAAVFLVILSVPAFFLIPAIPLDEFQPSSSSLITMASSTIFGLLHLVVIYYSIYGLIEMAKKLNIYELPERSQDRLNVYLIGSLGTMTVFPFILNVSDQAAFYIIIISFIISITLEITILTLIRKYRKHFLYLEEQDKELLSVNKLYK</sequence>
<dbReference type="Proteomes" id="UP001601058">
    <property type="component" value="Unassembled WGS sequence"/>
</dbReference>
<dbReference type="EMBL" id="JBIACJ010000019">
    <property type="protein sequence ID" value="MFE8698734.1"/>
    <property type="molecule type" value="Genomic_DNA"/>
</dbReference>
<protein>
    <submittedName>
        <fullName evidence="2">Uncharacterized protein</fullName>
    </submittedName>
</protein>
<feature type="transmembrane region" description="Helical" evidence="1">
    <location>
        <begin position="7"/>
        <end position="27"/>
    </location>
</feature>
<name>A0ABW6K3K9_9BACI</name>
<feature type="transmembrane region" description="Helical" evidence="1">
    <location>
        <begin position="58"/>
        <end position="77"/>
    </location>
</feature>
<organism evidence="2 3">
    <name type="scientific">Cytobacillus mangrovibacter</name>
    <dbReference type="NCBI Taxonomy" id="3299024"/>
    <lineage>
        <taxon>Bacteria</taxon>
        <taxon>Bacillati</taxon>
        <taxon>Bacillota</taxon>
        <taxon>Bacilli</taxon>
        <taxon>Bacillales</taxon>
        <taxon>Bacillaceae</taxon>
        <taxon>Cytobacillus</taxon>
    </lineage>
</organism>
<feature type="transmembrane region" description="Helical" evidence="1">
    <location>
        <begin position="157"/>
        <end position="180"/>
    </location>
</feature>
<evidence type="ECO:0000256" key="1">
    <source>
        <dbReference type="SAM" id="Phobius"/>
    </source>
</evidence>
<keyword evidence="1" id="KW-0472">Membrane</keyword>
<gene>
    <name evidence="2" type="ORF">ACFYKT_20790</name>
</gene>
<keyword evidence="1" id="KW-0812">Transmembrane</keyword>
<keyword evidence="1" id="KW-1133">Transmembrane helix</keyword>
<evidence type="ECO:0000313" key="3">
    <source>
        <dbReference type="Proteomes" id="UP001601058"/>
    </source>
</evidence>
<feature type="transmembrane region" description="Helical" evidence="1">
    <location>
        <begin position="89"/>
        <end position="113"/>
    </location>
</feature>
<evidence type="ECO:0000313" key="2">
    <source>
        <dbReference type="EMBL" id="MFE8698734.1"/>
    </source>
</evidence>
<keyword evidence="3" id="KW-1185">Reference proteome</keyword>
<reference evidence="2 3" key="1">
    <citation type="submission" date="2024-08" db="EMBL/GenBank/DDBJ databases">
        <title>Two novel Cytobacillus novel species.</title>
        <authorList>
            <person name="Liu G."/>
        </authorList>
    </citation>
    <scope>NUCLEOTIDE SEQUENCE [LARGE SCALE GENOMIC DNA]</scope>
    <source>
        <strain evidence="2 3">FJAT-53684</strain>
    </source>
</reference>
<accession>A0ABW6K3K9</accession>
<proteinExistence type="predicted"/>
<comment type="caution">
    <text evidence="2">The sequence shown here is derived from an EMBL/GenBank/DDBJ whole genome shotgun (WGS) entry which is preliminary data.</text>
</comment>
<feature type="transmembrane region" description="Helical" evidence="1">
    <location>
        <begin position="33"/>
        <end position="51"/>
    </location>
</feature>
<dbReference type="RefSeq" id="WP_389223611.1">
    <property type="nucleotide sequence ID" value="NZ_JBIACJ010000019.1"/>
</dbReference>
<feature type="transmembrane region" description="Helical" evidence="1">
    <location>
        <begin position="133"/>
        <end position="151"/>
    </location>
</feature>